<name>A8H450_SHEPA</name>
<evidence type="ECO:0000313" key="4">
    <source>
        <dbReference type="Proteomes" id="UP000002608"/>
    </source>
</evidence>
<dbReference type="STRING" id="398579.Spea_2017"/>
<dbReference type="AlphaFoldDB" id="A8H450"/>
<dbReference type="Pfam" id="PF07811">
    <property type="entry name" value="TadE"/>
    <property type="match status" value="1"/>
</dbReference>
<gene>
    <name evidence="3" type="ordered locus">Spea_2017</name>
</gene>
<evidence type="ECO:0000256" key="1">
    <source>
        <dbReference type="SAM" id="Phobius"/>
    </source>
</evidence>
<feature type="domain" description="TadE-like" evidence="2">
    <location>
        <begin position="9"/>
        <end position="51"/>
    </location>
</feature>
<proteinExistence type="predicted"/>
<feature type="transmembrane region" description="Helical" evidence="1">
    <location>
        <begin position="12"/>
        <end position="30"/>
    </location>
</feature>
<protein>
    <submittedName>
        <fullName evidence="3">TadE family protein</fullName>
    </submittedName>
</protein>
<evidence type="ECO:0000313" key="3">
    <source>
        <dbReference type="EMBL" id="ABV87337.1"/>
    </source>
</evidence>
<organism evidence="3 4">
    <name type="scientific">Shewanella pealeana (strain ATCC 700345 / ANG-SQ1)</name>
    <dbReference type="NCBI Taxonomy" id="398579"/>
    <lineage>
        <taxon>Bacteria</taxon>
        <taxon>Pseudomonadati</taxon>
        <taxon>Pseudomonadota</taxon>
        <taxon>Gammaproteobacteria</taxon>
        <taxon>Alteromonadales</taxon>
        <taxon>Shewanellaceae</taxon>
        <taxon>Shewanella</taxon>
    </lineage>
</organism>
<dbReference type="RefSeq" id="WP_012155253.1">
    <property type="nucleotide sequence ID" value="NC_009901.1"/>
</dbReference>
<keyword evidence="1" id="KW-1133">Transmembrane helix</keyword>
<evidence type="ECO:0000259" key="2">
    <source>
        <dbReference type="Pfam" id="PF07811"/>
    </source>
</evidence>
<keyword evidence="1" id="KW-0472">Membrane</keyword>
<accession>A8H450</accession>
<dbReference type="Proteomes" id="UP000002608">
    <property type="component" value="Chromosome"/>
</dbReference>
<dbReference type="KEGG" id="spl:Spea_2017"/>
<dbReference type="HOGENOM" id="CLU_136271_1_0_6"/>
<reference evidence="3 4" key="1">
    <citation type="submission" date="2007-10" db="EMBL/GenBank/DDBJ databases">
        <title>Complete sequence of Shewanella pealeana ATCC 700345.</title>
        <authorList>
            <consortium name="US DOE Joint Genome Institute"/>
            <person name="Copeland A."/>
            <person name="Lucas S."/>
            <person name="Lapidus A."/>
            <person name="Barry K."/>
            <person name="Glavina del Rio T."/>
            <person name="Dalin E."/>
            <person name="Tice H."/>
            <person name="Pitluck S."/>
            <person name="Chertkov O."/>
            <person name="Brettin T."/>
            <person name="Bruce D."/>
            <person name="Detter J.C."/>
            <person name="Han C."/>
            <person name="Schmutz J."/>
            <person name="Larimer F."/>
            <person name="Land M."/>
            <person name="Hauser L."/>
            <person name="Kyrpides N."/>
            <person name="Kim E."/>
            <person name="Zhao J.-S.Z."/>
            <person name="Manno D."/>
            <person name="Hawari J."/>
            <person name="Richardson P."/>
        </authorList>
    </citation>
    <scope>NUCLEOTIDE SEQUENCE [LARGE SCALE GENOMIC DNA]</scope>
    <source>
        <strain evidence="4">ATCC 700345 / ANG-SQ1</strain>
    </source>
</reference>
<dbReference type="EMBL" id="CP000851">
    <property type="protein sequence ID" value="ABV87337.1"/>
    <property type="molecule type" value="Genomic_DNA"/>
</dbReference>
<keyword evidence="4" id="KW-1185">Reference proteome</keyword>
<sequence>MKIIKRTRGVYAVEFSIVASVFFLFLFSSIEVGRLLYTYNVLHEAARRAARIAVVCQVNTDIRSQALFNGANLVPNLTNDNLFITYLQLDGSAATDLVYGSDVRLIRAEIQNYQHQFLVPGLTHTLNSPVFSATLPRESLGVFKGGTSDCS</sequence>
<keyword evidence="1" id="KW-0812">Transmembrane</keyword>
<dbReference type="eggNOG" id="COG4961">
    <property type="taxonomic scope" value="Bacteria"/>
</dbReference>
<dbReference type="InterPro" id="IPR012495">
    <property type="entry name" value="TadE-like_dom"/>
</dbReference>